<reference evidence="2" key="1">
    <citation type="journal article" date="2019" name="Int. J. Syst. Evol. Microbiol.">
        <title>The Global Catalogue of Microorganisms (GCM) 10K type strain sequencing project: providing services to taxonomists for standard genome sequencing and annotation.</title>
        <authorList>
            <consortium name="The Broad Institute Genomics Platform"/>
            <consortium name="The Broad Institute Genome Sequencing Center for Infectious Disease"/>
            <person name="Wu L."/>
            <person name="Ma J."/>
        </authorList>
    </citation>
    <scope>NUCLEOTIDE SEQUENCE [LARGE SCALE GENOMIC DNA]</scope>
    <source>
        <strain evidence="2">JCM 16703</strain>
    </source>
</reference>
<sequence length="315" mass="33526">MDPIIVVGAGISGVACARTVADAGLPVQLLDRGRRIGGRMASRRFEGRPVDMGASYFTVSDERFGAVVEGWREAGLARPWTDTFTVLSPGSAPRTTTGPTRWATPQGLRSLVEDLAAPLAVEQAAVAQVTHRDGVLHVDDRPASAAVLAMTDSQARAVLGEGLAEDAAVLTRASEPVIALVAWYAERLWDLDGAFVNDDPDLAWIADDGSRRGDLAPYLVAHSTPELAQPHLEAPQEAGAPMVAALRRLLDLPEPEGTYVHRWSQARPIGERPAPFHLSERGLGVCGDGWGPVSKVEGAWLSGTALGEELVRHFG</sequence>
<dbReference type="Gene3D" id="3.90.660.10">
    <property type="match status" value="1"/>
</dbReference>
<dbReference type="PANTHER" id="PTHR16128:SF5">
    <property type="entry name" value="FAD_NAD(P)-BINDING OXIDOREDUCTASE FAMILY PROTEIN"/>
    <property type="match status" value="1"/>
</dbReference>
<accession>A0ABP7XF61</accession>
<organism evidence="1 2">
    <name type="scientific">Nocardioides fonticola</name>
    <dbReference type="NCBI Taxonomy" id="450363"/>
    <lineage>
        <taxon>Bacteria</taxon>
        <taxon>Bacillati</taxon>
        <taxon>Actinomycetota</taxon>
        <taxon>Actinomycetes</taxon>
        <taxon>Propionibacteriales</taxon>
        <taxon>Nocardioidaceae</taxon>
        <taxon>Nocardioides</taxon>
    </lineage>
</organism>
<protein>
    <submittedName>
        <fullName evidence="1">FAD-dependent oxidoreductase</fullName>
    </submittedName>
</protein>
<evidence type="ECO:0000313" key="1">
    <source>
        <dbReference type="EMBL" id="GAA4114446.1"/>
    </source>
</evidence>
<dbReference type="SUPFAM" id="SSF51905">
    <property type="entry name" value="FAD/NAD(P)-binding domain"/>
    <property type="match status" value="1"/>
</dbReference>
<dbReference type="PANTHER" id="PTHR16128">
    <property type="entry name" value="FAD/NAD(P)-BINDING OXIDOREDUCTASE FAMILY PROTEIN"/>
    <property type="match status" value="1"/>
</dbReference>
<comment type="caution">
    <text evidence="1">The sequence shown here is derived from an EMBL/GenBank/DDBJ whole genome shotgun (WGS) entry which is preliminary data.</text>
</comment>
<dbReference type="RefSeq" id="WP_344732418.1">
    <property type="nucleotide sequence ID" value="NZ_BAAAZH010000010.1"/>
</dbReference>
<gene>
    <name evidence="1" type="ORF">GCM10022215_12550</name>
</gene>
<dbReference type="Pfam" id="PF13450">
    <property type="entry name" value="NAD_binding_8"/>
    <property type="match status" value="1"/>
</dbReference>
<dbReference type="Proteomes" id="UP001501495">
    <property type="component" value="Unassembled WGS sequence"/>
</dbReference>
<evidence type="ECO:0000313" key="2">
    <source>
        <dbReference type="Proteomes" id="UP001501495"/>
    </source>
</evidence>
<dbReference type="InterPro" id="IPR036188">
    <property type="entry name" value="FAD/NAD-bd_sf"/>
</dbReference>
<dbReference type="Gene3D" id="3.50.50.60">
    <property type="entry name" value="FAD/NAD(P)-binding domain"/>
    <property type="match status" value="1"/>
</dbReference>
<keyword evidence="2" id="KW-1185">Reference proteome</keyword>
<name>A0ABP7XF61_9ACTN</name>
<dbReference type="EMBL" id="BAAAZH010000010">
    <property type="protein sequence ID" value="GAA4114446.1"/>
    <property type="molecule type" value="Genomic_DNA"/>
</dbReference>
<proteinExistence type="predicted"/>